<accession>A0A8J3ER82</accession>
<reference evidence="2" key="1">
    <citation type="journal article" date="2014" name="Int. J. Syst. Evol. Microbiol.">
        <title>Complete genome sequence of Corynebacterium casei LMG S-19264T (=DSM 44701T), isolated from a smear-ripened cheese.</title>
        <authorList>
            <consortium name="US DOE Joint Genome Institute (JGI-PGF)"/>
            <person name="Walter F."/>
            <person name="Albersmeier A."/>
            <person name="Kalinowski J."/>
            <person name="Ruckert C."/>
        </authorList>
    </citation>
    <scope>NUCLEOTIDE SEQUENCE</scope>
    <source>
        <strain evidence="2">CGMCC 1.14988</strain>
    </source>
</reference>
<keyword evidence="3" id="KW-1185">Reference proteome</keyword>
<feature type="region of interest" description="Disordered" evidence="1">
    <location>
        <begin position="1"/>
        <end position="21"/>
    </location>
</feature>
<gene>
    <name evidence="2" type="ORF">GCM10011354_09010</name>
</gene>
<evidence type="ECO:0000313" key="3">
    <source>
        <dbReference type="Proteomes" id="UP000650511"/>
    </source>
</evidence>
<sequence>MGEVGRRSSFGVTTGGGAKRERTGSVALVWSMSLADDETYDASGVFRAGYVPVGRP</sequence>
<dbReference type="EMBL" id="BMHA01000003">
    <property type="protein sequence ID" value="GGI04421.1"/>
    <property type="molecule type" value="Genomic_DNA"/>
</dbReference>
<evidence type="ECO:0000256" key="1">
    <source>
        <dbReference type="SAM" id="MobiDB-lite"/>
    </source>
</evidence>
<dbReference type="AlphaFoldDB" id="A0A8J3ER82"/>
<dbReference type="Proteomes" id="UP000650511">
    <property type="component" value="Unassembled WGS sequence"/>
</dbReference>
<evidence type="ECO:0000313" key="2">
    <source>
        <dbReference type="EMBL" id="GGI04421.1"/>
    </source>
</evidence>
<reference evidence="2" key="2">
    <citation type="submission" date="2020-09" db="EMBL/GenBank/DDBJ databases">
        <authorList>
            <person name="Sun Q."/>
            <person name="Zhou Y."/>
        </authorList>
    </citation>
    <scope>NUCLEOTIDE SEQUENCE</scope>
    <source>
        <strain evidence="2">CGMCC 1.14988</strain>
    </source>
</reference>
<name>A0A8J3ER82_9ACTN</name>
<protein>
    <submittedName>
        <fullName evidence="2">Uncharacterized protein</fullName>
    </submittedName>
</protein>
<proteinExistence type="predicted"/>
<comment type="caution">
    <text evidence="2">The sequence shown here is derived from an EMBL/GenBank/DDBJ whole genome shotgun (WGS) entry which is preliminary data.</text>
</comment>
<organism evidence="2 3">
    <name type="scientific">Egicoccus halophilus</name>
    <dbReference type="NCBI Taxonomy" id="1670830"/>
    <lineage>
        <taxon>Bacteria</taxon>
        <taxon>Bacillati</taxon>
        <taxon>Actinomycetota</taxon>
        <taxon>Nitriliruptoria</taxon>
        <taxon>Egicoccales</taxon>
        <taxon>Egicoccaceae</taxon>
        <taxon>Egicoccus</taxon>
    </lineage>
</organism>